<dbReference type="InterPro" id="IPR007743">
    <property type="entry name" value="Immunity-related_GTPase-like"/>
</dbReference>
<dbReference type="PANTHER" id="PTHR32341:SF10">
    <property type="entry name" value="INTERFERON-INDUCIBLE GTPASE 5"/>
    <property type="match status" value="1"/>
</dbReference>
<dbReference type="InterPro" id="IPR051515">
    <property type="entry name" value="IRG"/>
</dbReference>
<dbReference type="GO" id="GO:0016787">
    <property type="term" value="F:hydrolase activity"/>
    <property type="evidence" value="ECO:0007669"/>
    <property type="project" value="UniProtKB-KW"/>
</dbReference>
<dbReference type="PANTHER" id="PTHR32341">
    <property type="entry name" value="INTERFERON-INDUCIBLE GTPASE"/>
    <property type="match status" value="1"/>
</dbReference>
<keyword evidence="8" id="KW-1185">Reference proteome</keyword>
<protein>
    <recommendedName>
        <fullName evidence="6">IRG-type G domain-containing protein</fullName>
    </recommendedName>
</protein>
<evidence type="ECO:0000256" key="5">
    <source>
        <dbReference type="SAM" id="Phobius"/>
    </source>
</evidence>
<name>A0A367K8Y6_RHIAZ</name>
<dbReference type="OrthoDB" id="422720at2759"/>
<dbReference type="STRING" id="86630.A0A367K8Y6"/>
<evidence type="ECO:0000313" key="7">
    <source>
        <dbReference type="EMBL" id="RCH98645.1"/>
    </source>
</evidence>
<evidence type="ECO:0000256" key="2">
    <source>
        <dbReference type="ARBA" id="ARBA00022741"/>
    </source>
</evidence>
<dbReference type="GO" id="GO:0016020">
    <property type="term" value="C:membrane"/>
    <property type="evidence" value="ECO:0007669"/>
    <property type="project" value="InterPro"/>
</dbReference>
<evidence type="ECO:0000313" key="8">
    <source>
        <dbReference type="Proteomes" id="UP000252139"/>
    </source>
</evidence>
<evidence type="ECO:0000259" key="6">
    <source>
        <dbReference type="PROSITE" id="PS51716"/>
    </source>
</evidence>
<keyword evidence="5" id="KW-0472">Membrane</keyword>
<dbReference type="Pfam" id="PF05049">
    <property type="entry name" value="IIGP"/>
    <property type="match status" value="1"/>
</dbReference>
<feature type="domain" description="IRG-type G" evidence="6">
    <location>
        <begin position="119"/>
        <end position="270"/>
    </location>
</feature>
<dbReference type="InterPro" id="IPR027417">
    <property type="entry name" value="P-loop_NTPase"/>
</dbReference>
<evidence type="ECO:0000256" key="3">
    <source>
        <dbReference type="ARBA" id="ARBA00022801"/>
    </source>
</evidence>
<dbReference type="SUPFAM" id="SSF52540">
    <property type="entry name" value="P-loop containing nucleoside triphosphate hydrolases"/>
    <property type="match status" value="1"/>
</dbReference>
<feature type="transmembrane region" description="Helical" evidence="5">
    <location>
        <begin position="69"/>
        <end position="88"/>
    </location>
</feature>
<dbReference type="InterPro" id="IPR030385">
    <property type="entry name" value="G_IRG_dom"/>
</dbReference>
<comment type="caution">
    <text evidence="7">The sequence shown here is derived from an EMBL/GenBank/DDBJ whole genome shotgun (WGS) entry which is preliminary data.</text>
</comment>
<feature type="transmembrane region" description="Helical" evidence="5">
    <location>
        <begin position="25"/>
        <end position="49"/>
    </location>
</feature>
<keyword evidence="3" id="KW-0378">Hydrolase</keyword>
<dbReference type="AlphaFoldDB" id="A0A367K8Y6"/>
<dbReference type="PROSITE" id="PS51716">
    <property type="entry name" value="G_IRG"/>
    <property type="match status" value="1"/>
</dbReference>
<dbReference type="PRINTS" id="PR00449">
    <property type="entry name" value="RASTRNSFRMNG"/>
</dbReference>
<sequence>MGINQSQLTADGLWKKENAKKGLQIMGAAGSAVLLSPVVMLALPIVGAYEFSKALDDELITGHNIVDGLIGGLFGVVVSPLAPFYYFLTSIRTIFGYKRELINEEYLQRAEGMLRLNASYYNVAVVGSPGTGKSSLVNAMLGYQHHHPKAAAVGEAETTMEPKAYRHPLLPALALWDMPGIGTPRHPHKDYFENYCLGAFDALLVVFDDRFMATDVDLARKAARYNVPVFFIKNKADLSIERKIQRLKTRQLSDTEKWAQAVSDLVLEVR</sequence>
<keyword evidence="5" id="KW-0812">Transmembrane</keyword>
<dbReference type="EMBL" id="PJQL01000181">
    <property type="protein sequence ID" value="RCH98645.1"/>
    <property type="molecule type" value="Genomic_DNA"/>
</dbReference>
<reference evidence="7 8" key="1">
    <citation type="journal article" date="2018" name="G3 (Bethesda)">
        <title>Phylogenetic and Phylogenomic Definition of Rhizopus Species.</title>
        <authorList>
            <person name="Gryganskyi A.P."/>
            <person name="Golan J."/>
            <person name="Dolatabadi S."/>
            <person name="Mondo S."/>
            <person name="Robb S."/>
            <person name="Idnurm A."/>
            <person name="Muszewska A."/>
            <person name="Steczkiewicz K."/>
            <person name="Masonjones S."/>
            <person name="Liao H.L."/>
            <person name="Gajdeczka M.T."/>
            <person name="Anike F."/>
            <person name="Vuek A."/>
            <person name="Anishchenko I.M."/>
            <person name="Voigt K."/>
            <person name="de Hoog G.S."/>
            <person name="Smith M.E."/>
            <person name="Heitman J."/>
            <person name="Vilgalys R."/>
            <person name="Stajich J.E."/>
        </authorList>
    </citation>
    <scope>NUCLEOTIDE SEQUENCE [LARGE SCALE GENOMIC DNA]</scope>
    <source>
        <strain evidence="7 8">CBS 357.93</strain>
    </source>
</reference>
<keyword evidence="4" id="KW-0342">GTP-binding</keyword>
<proteinExistence type="inferred from homology"/>
<accession>A0A367K8Y6</accession>
<keyword evidence="5" id="KW-1133">Transmembrane helix</keyword>
<evidence type="ECO:0000256" key="1">
    <source>
        <dbReference type="ARBA" id="ARBA00005429"/>
    </source>
</evidence>
<gene>
    <name evidence="7" type="ORF">CU097_014456</name>
</gene>
<evidence type="ECO:0000256" key="4">
    <source>
        <dbReference type="ARBA" id="ARBA00023134"/>
    </source>
</evidence>
<keyword evidence="2" id="KW-0547">Nucleotide-binding</keyword>
<dbReference type="Proteomes" id="UP000252139">
    <property type="component" value="Unassembled WGS sequence"/>
</dbReference>
<comment type="similarity">
    <text evidence="1">Belongs to the TRAFAC class dynamin-like GTPase superfamily. IRG family.</text>
</comment>
<dbReference type="GO" id="GO:0005525">
    <property type="term" value="F:GTP binding"/>
    <property type="evidence" value="ECO:0007669"/>
    <property type="project" value="UniProtKB-KW"/>
</dbReference>
<dbReference type="Gene3D" id="3.40.50.300">
    <property type="entry name" value="P-loop containing nucleotide triphosphate hydrolases"/>
    <property type="match status" value="1"/>
</dbReference>
<organism evidence="7 8">
    <name type="scientific">Rhizopus azygosporus</name>
    <name type="common">Rhizopus microsporus var. azygosporus</name>
    <dbReference type="NCBI Taxonomy" id="86630"/>
    <lineage>
        <taxon>Eukaryota</taxon>
        <taxon>Fungi</taxon>
        <taxon>Fungi incertae sedis</taxon>
        <taxon>Mucoromycota</taxon>
        <taxon>Mucoromycotina</taxon>
        <taxon>Mucoromycetes</taxon>
        <taxon>Mucorales</taxon>
        <taxon>Mucorineae</taxon>
        <taxon>Rhizopodaceae</taxon>
        <taxon>Rhizopus</taxon>
    </lineage>
</organism>